<protein>
    <recommendedName>
        <fullName evidence="3">Glycosyl transferase family 1</fullName>
    </recommendedName>
</protein>
<accession>A0A2U1AJS4</accession>
<keyword evidence="2" id="KW-1185">Reference proteome</keyword>
<evidence type="ECO:0000313" key="2">
    <source>
        <dbReference type="Proteomes" id="UP000245466"/>
    </source>
</evidence>
<organism evidence="1 2">
    <name type="scientific">Pontibacter virosus</name>
    <dbReference type="NCBI Taxonomy" id="1765052"/>
    <lineage>
        <taxon>Bacteria</taxon>
        <taxon>Pseudomonadati</taxon>
        <taxon>Bacteroidota</taxon>
        <taxon>Cytophagia</taxon>
        <taxon>Cytophagales</taxon>
        <taxon>Hymenobacteraceae</taxon>
        <taxon>Pontibacter</taxon>
    </lineage>
</organism>
<name>A0A2U1AJS4_9BACT</name>
<dbReference type="RefSeq" id="WP_116545403.1">
    <property type="nucleotide sequence ID" value="NZ_QEKI01000024.1"/>
</dbReference>
<dbReference type="Proteomes" id="UP000245466">
    <property type="component" value="Unassembled WGS sequence"/>
</dbReference>
<comment type="caution">
    <text evidence="1">The sequence shown here is derived from an EMBL/GenBank/DDBJ whole genome shotgun (WGS) entry which is preliminary data.</text>
</comment>
<sequence length="374" mass="43329">MIKNKLYVIHSNSKIEALYTLFPLIVSKYSHLIEFVSIDSKEAMQVEGECVVLVRTFKGKESFKHNTERKRDFINNFRRRFNRVIMLDDGAGSDSLHYEYMDLVDLYYKGKLLINKNLYLQPRYGSQIFTDYYNTEYGIADEVIKIRERPSDPSVLNKLRVSWNLGCGVYPIPGQVLIKMLRSAVGHNFSKALKPLYLHYYRKTLKELSRPSDLKNKSDYVHARFGYKGLPNTIAYQRQVLLDTCKKNNKVISGKISQKAYNEEIKNVASVLSPFGWGEVCFRDFEAVFNGALLIKPNMDILETWPNIYLHDQTYIPIDWDGSDLLETIENVTSNVTAYQGIVDAAREEYRNSLLELDDRIQNFIEETSNVTVS</sequence>
<evidence type="ECO:0000313" key="1">
    <source>
        <dbReference type="EMBL" id="PVY36663.1"/>
    </source>
</evidence>
<gene>
    <name evidence="1" type="ORF">C8E01_12419</name>
</gene>
<proteinExistence type="predicted"/>
<dbReference type="OrthoDB" id="7052726at2"/>
<dbReference type="EMBL" id="QEKI01000024">
    <property type="protein sequence ID" value="PVY36663.1"/>
    <property type="molecule type" value="Genomic_DNA"/>
</dbReference>
<evidence type="ECO:0008006" key="3">
    <source>
        <dbReference type="Google" id="ProtNLM"/>
    </source>
</evidence>
<dbReference type="AlphaFoldDB" id="A0A2U1AJS4"/>
<reference evidence="1 2" key="1">
    <citation type="submission" date="2018-04" db="EMBL/GenBank/DDBJ databases">
        <title>Genomic Encyclopedia of Type Strains, Phase IV (KMG-IV): sequencing the most valuable type-strain genomes for metagenomic binning, comparative biology and taxonomic classification.</title>
        <authorList>
            <person name="Goeker M."/>
        </authorList>
    </citation>
    <scope>NUCLEOTIDE SEQUENCE [LARGE SCALE GENOMIC DNA]</scope>
    <source>
        <strain evidence="1 2">DSM 100231</strain>
    </source>
</reference>